<dbReference type="Gene3D" id="1.10.357.10">
    <property type="entry name" value="Tetracycline Repressor, domain 2"/>
    <property type="match status" value="1"/>
</dbReference>
<evidence type="ECO:0000259" key="4">
    <source>
        <dbReference type="PROSITE" id="PS50977"/>
    </source>
</evidence>
<dbReference type="InterPro" id="IPR036271">
    <property type="entry name" value="Tet_transcr_reg_TetR-rel_C_sf"/>
</dbReference>
<evidence type="ECO:0000256" key="1">
    <source>
        <dbReference type="ARBA" id="ARBA00023125"/>
    </source>
</evidence>
<keyword evidence="1 2" id="KW-0238">DNA-binding</keyword>
<dbReference type="PANTHER" id="PTHR30055:SF235">
    <property type="entry name" value="TRANSCRIPTIONAL REGULATORY PROTEIN"/>
    <property type="match status" value="1"/>
</dbReference>
<dbReference type="SUPFAM" id="SSF48498">
    <property type="entry name" value="Tetracyclin repressor-like, C-terminal domain"/>
    <property type="match status" value="1"/>
</dbReference>
<dbReference type="RefSeq" id="WP_203755953.1">
    <property type="nucleotide sequence ID" value="NZ_BONK01000009.1"/>
</dbReference>
<dbReference type="SUPFAM" id="SSF46689">
    <property type="entry name" value="Homeodomain-like"/>
    <property type="match status" value="1"/>
</dbReference>
<gene>
    <name evidence="5" type="ORF">Cch01nite_27820</name>
</gene>
<keyword evidence="6" id="KW-1185">Reference proteome</keyword>
<feature type="DNA-binding region" description="H-T-H motif" evidence="2">
    <location>
        <begin position="51"/>
        <end position="70"/>
    </location>
</feature>
<dbReference type="PROSITE" id="PS01081">
    <property type="entry name" value="HTH_TETR_1"/>
    <property type="match status" value="1"/>
</dbReference>
<evidence type="ECO:0000256" key="2">
    <source>
        <dbReference type="PROSITE-ProRule" id="PRU00335"/>
    </source>
</evidence>
<feature type="domain" description="HTH tetR-type" evidence="4">
    <location>
        <begin position="28"/>
        <end position="88"/>
    </location>
</feature>
<accession>A0A919U0K0</accession>
<name>A0A919U0K0_9CELL</name>
<feature type="region of interest" description="Disordered" evidence="3">
    <location>
        <begin position="1"/>
        <end position="29"/>
    </location>
</feature>
<evidence type="ECO:0000313" key="6">
    <source>
        <dbReference type="Proteomes" id="UP000632740"/>
    </source>
</evidence>
<dbReference type="InterPro" id="IPR050109">
    <property type="entry name" value="HTH-type_TetR-like_transc_reg"/>
</dbReference>
<organism evidence="5 6">
    <name type="scientific">Cellulomonas chitinilytica</name>
    <dbReference type="NCBI Taxonomy" id="398759"/>
    <lineage>
        <taxon>Bacteria</taxon>
        <taxon>Bacillati</taxon>
        <taxon>Actinomycetota</taxon>
        <taxon>Actinomycetes</taxon>
        <taxon>Micrococcales</taxon>
        <taxon>Cellulomonadaceae</taxon>
        <taxon>Cellulomonas</taxon>
    </lineage>
</organism>
<dbReference type="EMBL" id="BONK01000009">
    <property type="protein sequence ID" value="GIG22058.1"/>
    <property type="molecule type" value="Genomic_DNA"/>
</dbReference>
<dbReference type="InterPro" id="IPR009057">
    <property type="entry name" value="Homeodomain-like_sf"/>
</dbReference>
<evidence type="ECO:0000313" key="5">
    <source>
        <dbReference type="EMBL" id="GIG22058.1"/>
    </source>
</evidence>
<dbReference type="PANTHER" id="PTHR30055">
    <property type="entry name" value="HTH-TYPE TRANSCRIPTIONAL REGULATOR RUTR"/>
    <property type="match status" value="1"/>
</dbReference>
<dbReference type="PRINTS" id="PR00455">
    <property type="entry name" value="HTHTETR"/>
</dbReference>
<dbReference type="GO" id="GO:0000976">
    <property type="term" value="F:transcription cis-regulatory region binding"/>
    <property type="evidence" value="ECO:0007669"/>
    <property type="project" value="TreeGrafter"/>
</dbReference>
<dbReference type="AlphaFoldDB" id="A0A919U0K0"/>
<reference evidence="5" key="1">
    <citation type="submission" date="2021-01" db="EMBL/GenBank/DDBJ databases">
        <title>Whole genome shotgun sequence of Cellulomonas chitinilytica NBRC 110799.</title>
        <authorList>
            <person name="Komaki H."/>
            <person name="Tamura T."/>
        </authorList>
    </citation>
    <scope>NUCLEOTIDE SEQUENCE</scope>
    <source>
        <strain evidence="5">NBRC 110799</strain>
    </source>
</reference>
<protein>
    <recommendedName>
        <fullName evidence="4">HTH tetR-type domain-containing protein</fullName>
    </recommendedName>
</protein>
<sequence>MAQRHSTDEPTAAVAPPAPDTARRRDAAATRRDLLQAARRRFADQGYAATTVRQVADDAGVNVALISRYFSSKEGLFEACLHSAAESFADTGPDVSGLDDVVAVLSGQVTRSLWGEEPGHVLRLLLRTSGDENAERIRVEALSLMGQRLADVAARQGTEQHPDLLLRSQLVVATALGIAILRKTPGVHPLGDATAAELEAPLRDLVTGLFEVRPTTA</sequence>
<dbReference type="PROSITE" id="PS50977">
    <property type="entry name" value="HTH_TETR_2"/>
    <property type="match status" value="1"/>
</dbReference>
<comment type="caution">
    <text evidence="5">The sequence shown here is derived from an EMBL/GenBank/DDBJ whole genome shotgun (WGS) entry which is preliminary data.</text>
</comment>
<evidence type="ECO:0000256" key="3">
    <source>
        <dbReference type="SAM" id="MobiDB-lite"/>
    </source>
</evidence>
<dbReference type="InterPro" id="IPR001647">
    <property type="entry name" value="HTH_TetR"/>
</dbReference>
<dbReference type="GO" id="GO:0003700">
    <property type="term" value="F:DNA-binding transcription factor activity"/>
    <property type="evidence" value="ECO:0007669"/>
    <property type="project" value="TreeGrafter"/>
</dbReference>
<dbReference type="Proteomes" id="UP000632740">
    <property type="component" value="Unassembled WGS sequence"/>
</dbReference>
<dbReference type="InterPro" id="IPR023772">
    <property type="entry name" value="DNA-bd_HTH_TetR-type_CS"/>
</dbReference>
<proteinExistence type="predicted"/>
<dbReference type="Pfam" id="PF00440">
    <property type="entry name" value="TetR_N"/>
    <property type="match status" value="1"/>
</dbReference>